<dbReference type="EMBL" id="KV875560">
    <property type="protein sequence ID" value="RZR71630.1"/>
    <property type="molecule type" value="Genomic_DNA"/>
</dbReference>
<protein>
    <recommendedName>
        <fullName evidence="5">DEAD/DEAH-box helicase domain-containing protein</fullName>
    </recommendedName>
</protein>
<gene>
    <name evidence="6" type="ORF">BHM03_00006197</name>
</gene>
<dbReference type="GO" id="GO:0005524">
    <property type="term" value="F:ATP binding"/>
    <property type="evidence" value="ECO:0007669"/>
    <property type="project" value="InterPro"/>
</dbReference>
<evidence type="ECO:0000256" key="4">
    <source>
        <dbReference type="ARBA" id="ARBA00023242"/>
    </source>
</evidence>
<reference evidence="6" key="1">
    <citation type="journal article" date="2018" name="Data Brief">
        <title>Genome sequence data from 17 accessions of Ensete ventricosum, a staple food crop for millions in Ethiopia.</title>
        <authorList>
            <person name="Yemataw Z."/>
            <person name="Muzemil S."/>
            <person name="Ambachew D."/>
            <person name="Tripathi L."/>
            <person name="Tesfaye K."/>
            <person name="Chala A."/>
            <person name="Farbos A."/>
            <person name="O'Neill P."/>
            <person name="Moore K."/>
            <person name="Grant M."/>
            <person name="Studholme D.J."/>
        </authorList>
    </citation>
    <scope>NUCLEOTIDE SEQUENCE [LARGE SCALE GENOMIC DNA]</scope>
    <source>
        <tissue evidence="6">Leaf</tissue>
    </source>
</reference>
<evidence type="ECO:0000313" key="6">
    <source>
        <dbReference type="EMBL" id="RZR71630.1"/>
    </source>
</evidence>
<keyword evidence="2" id="KW-0238">DNA-binding</keyword>
<dbReference type="AlphaFoldDB" id="A0A444FBS3"/>
<comment type="similarity">
    <text evidence="1">Belongs to the helicase family. RecQ subfamily.</text>
</comment>
<keyword evidence="4" id="KW-0539">Nucleus</keyword>
<dbReference type="PANTHER" id="PTHR13710:SF153">
    <property type="entry name" value="RECQ-LIKE DNA HELICASE BLM"/>
    <property type="match status" value="1"/>
</dbReference>
<proteinExistence type="inferred from homology"/>
<dbReference type="GO" id="GO:0003677">
    <property type="term" value="F:DNA binding"/>
    <property type="evidence" value="ECO:0007669"/>
    <property type="project" value="UniProtKB-KW"/>
</dbReference>
<dbReference type="GO" id="GO:0005694">
    <property type="term" value="C:chromosome"/>
    <property type="evidence" value="ECO:0007669"/>
    <property type="project" value="TreeGrafter"/>
</dbReference>
<dbReference type="Pfam" id="PF00270">
    <property type="entry name" value="DEAD"/>
    <property type="match status" value="1"/>
</dbReference>
<dbReference type="GO" id="GO:0005737">
    <property type="term" value="C:cytoplasm"/>
    <property type="evidence" value="ECO:0007669"/>
    <property type="project" value="TreeGrafter"/>
</dbReference>
<dbReference type="PANTHER" id="PTHR13710">
    <property type="entry name" value="DNA HELICASE RECQ FAMILY MEMBER"/>
    <property type="match status" value="1"/>
</dbReference>
<dbReference type="GO" id="GO:0000724">
    <property type="term" value="P:double-strand break repair via homologous recombination"/>
    <property type="evidence" value="ECO:0007669"/>
    <property type="project" value="TreeGrafter"/>
</dbReference>
<sequence>MDDVLLANVVIFGNRTFRALQYQACKAALENKDCFVLMPTGGGKSLCYQVSCFLSSDFFELQTILHALCFSSGLYLQLPATLHPGVTVVICPLLSLIQDQITTLNIKYGVPATFLNSQQTASQAMAVIQELRSGSVSALNYENFIKLLLIKDLNVGSLLVLRKWHTGEVKVVCATIAFGMGIDKADVVSLLTSLYIEHML</sequence>
<dbReference type="SUPFAM" id="SSF52540">
    <property type="entry name" value="P-loop containing nucleoside triphosphate hydrolases"/>
    <property type="match status" value="1"/>
</dbReference>
<dbReference type="GO" id="GO:0009378">
    <property type="term" value="F:four-way junction helicase activity"/>
    <property type="evidence" value="ECO:0007669"/>
    <property type="project" value="TreeGrafter"/>
</dbReference>
<evidence type="ECO:0000259" key="5">
    <source>
        <dbReference type="Pfam" id="PF00270"/>
    </source>
</evidence>
<dbReference type="GO" id="GO:0043138">
    <property type="term" value="F:3'-5' DNA helicase activity"/>
    <property type="evidence" value="ECO:0007669"/>
    <property type="project" value="TreeGrafter"/>
</dbReference>
<accession>A0A444FBS3</accession>
<evidence type="ECO:0000256" key="3">
    <source>
        <dbReference type="ARBA" id="ARBA00023235"/>
    </source>
</evidence>
<dbReference type="Gene3D" id="3.40.50.300">
    <property type="entry name" value="P-loop containing nucleotide triphosphate hydrolases"/>
    <property type="match status" value="3"/>
</dbReference>
<dbReference type="InterPro" id="IPR027417">
    <property type="entry name" value="P-loop_NTPase"/>
</dbReference>
<keyword evidence="3" id="KW-0413">Isomerase</keyword>
<evidence type="ECO:0000256" key="1">
    <source>
        <dbReference type="ARBA" id="ARBA00005446"/>
    </source>
</evidence>
<evidence type="ECO:0000256" key="2">
    <source>
        <dbReference type="ARBA" id="ARBA00023125"/>
    </source>
</evidence>
<dbReference type="InterPro" id="IPR011545">
    <property type="entry name" value="DEAD/DEAH_box_helicase_dom"/>
</dbReference>
<feature type="domain" description="DEAD/DEAH-box helicase" evidence="5">
    <location>
        <begin position="19"/>
        <end position="148"/>
    </location>
</feature>
<dbReference type="Proteomes" id="UP000290560">
    <property type="component" value="Unassembled WGS sequence"/>
</dbReference>
<name>A0A444FBS3_ENSVE</name>
<organism evidence="6">
    <name type="scientific">Ensete ventricosum</name>
    <name type="common">Abyssinian banana</name>
    <name type="synonym">Musa ensete</name>
    <dbReference type="NCBI Taxonomy" id="4639"/>
    <lineage>
        <taxon>Eukaryota</taxon>
        <taxon>Viridiplantae</taxon>
        <taxon>Streptophyta</taxon>
        <taxon>Embryophyta</taxon>
        <taxon>Tracheophyta</taxon>
        <taxon>Spermatophyta</taxon>
        <taxon>Magnoliopsida</taxon>
        <taxon>Liliopsida</taxon>
        <taxon>Zingiberales</taxon>
        <taxon>Musaceae</taxon>
        <taxon>Ensete</taxon>
    </lineage>
</organism>
<dbReference type="GO" id="GO:0005634">
    <property type="term" value="C:nucleus"/>
    <property type="evidence" value="ECO:0007669"/>
    <property type="project" value="TreeGrafter"/>
</dbReference>